<comment type="caution">
    <text evidence="2">The sequence shown here is derived from an EMBL/GenBank/DDBJ whole genome shotgun (WGS) entry which is preliminary data.</text>
</comment>
<evidence type="ECO:0000313" key="2">
    <source>
        <dbReference type="EMBL" id="MDU0369564.1"/>
    </source>
</evidence>
<protein>
    <submittedName>
        <fullName evidence="2">DUF262 domain-containing protein</fullName>
    </submittedName>
</protein>
<keyword evidence="3" id="KW-1185">Reference proteome</keyword>
<sequence length="756" mass="85348">MPDLFTRHDVASVAITDYVAWFLDKDNPCYNLAQLPPIQRNSVWNIAQVERLWDSLLRGFPIGSMLLAHRAQGQAARSLTSSQQMQAETDGYFLLDGQQRTRTLLLGFQPTESSRLWIDLSPQLTFNDSEYNDRKFLLRLLTGHQPWGMRRQNPEDKLPEQAKSEARRLLGDSYRYDYLINPIAQGADAPEPSWPIEAYTPVPLDALLQLCGGWRGPFTRPSWDQVQQLVPACKPPLESEPPHLAVLLDALENLLVETPSSGRPQRSIPLLLHPEPAATPADSAPEAEQTPDSVEVLFRRVNAGGTVLAGEEMAYSLLKSSWDQAYELVSQVITHPKVGYLFPPTGVVMAAARLARRQQGHHDLNPSVPQFRRWLGQSTASGTESSFLQAMKSLLVPSTGQSEGRFTRILEEFCKLALYKPEAASDDPGLPRKLLLDLNPVLLHPVLSWIDDNLTDADLLQVNRLPVLRYLFYLLIARPDAQKYARLAGEVLAQQQPGSNFPDQAIYRHWIQKAHAPMLPAHAHLIHAMPHHASNGWLSNEDELFGPCNSTEERPADPFRPFRSKFWHHRHLLLWFQRAHLDRWFVGYNPMRQDTADTPYDYDHIVPYSHVVCQGLLLNLGEEGNGKGRFGGYRRFYLNSLGNFRIWPAWANRSDSNKCHTQKMRLLTTEPLSCKTSQVLQLGSSTDYVSASAIPVADTSLWQQAGGGPGHWPPARRAAWVQAVESRASHLYDELFTAVDFNTWYEAVSLPAQEQE</sequence>
<feature type="domain" description="GmrSD restriction endonucleases N-terminal" evidence="1">
    <location>
        <begin position="33"/>
        <end position="313"/>
    </location>
</feature>
<evidence type="ECO:0000313" key="3">
    <source>
        <dbReference type="Proteomes" id="UP001250698"/>
    </source>
</evidence>
<proteinExistence type="predicted"/>
<accession>A0ABU3TDY0</accession>
<dbReference type="EMBL" id="JAWDJT010000002">
    <property type="protein sequence ID" value="MDU0369564.1"/>
    <property type="molecule type" value="Genomic_DNA"/>
</dbReference>
<name>A0ABU3TDY0_9BACT</name>
<dbReference type="InterPro" id="IPR004919">
    <property type="entry name" value="GmrSD_N"/>
</dbReference>
<dbReference type="RefSeq" id="WP_315997056.1">
    <property type="nucleotide sequence ID" value="NZ_JAWDJT010000002.1"/>
</dbReference>
<dbReference type="Proteomes" id="UP001250698">
    <property type="component" value="Unassembled WGS sequence"/>
</dbReference>
<evidence type="ECO:0000259" key="1">
    <source>
        <dbReference type="Pfam" id="PF03235"/>
    </source>
</evidence>
<reference evidence="2 3" key="1">
    <citation type="submission" date="2023-10" db="EMBL/GenBank/DDBJ databases">
        <title>Hymenobacter endophyticus sp. nov., an isolate from the leaf tissues of wheat.</title>
        <authorList>
            <person name="Dai Y."/>
        </authorList>
    </citation>
    <scope>NUCLEOTIDE SEQUENCE [LARGE SCALE GENOMIC DNA]</scope>
    <source>
        <strain evidence="2 3">ZK17L-C2</strain>
    </source>
</reference>
<dbReference type="PANTHER" id="PTHR37292">
    <property type="entry name" value="VNG6097C"/>
    <property type="match status" value="1"/>
</dbReference>
<dbReference type="PANTHER" id="PTHR37292:SF2">
    <property type="entry name" value="DUF262 DOMAIN-CONTAINING PROTEIN"/>
    <property type="match status" value="1"/>
</dbReference>
<gene>
    <name evidence="2" type="ORF">ROI90_04085</name>
</gene>
<dbReference type="Pfam" id="PF03235">
    <property type="entry name" value="GmrSD_N"/>
    <property type="match status" value="1"/>
</dbReference>
<organism evidence="2 3">
    <name type="scientific">Hymenobacter endophyticus</name>
    <dbReference type="NCBI Taxonomy" id="3076335"/>
    <lineage>
        <taxon>Bacteria</taxon>
        <taxon>Pseudomonadati</taxon>
        <taxon>Bacteroidota</taxon>
        <taxon>Cytophagia</taxon>
        <taxon>Cytophagales</taxon>
        <taxon>Hymenobacteraceae</taxon>
        <taxon>Hymenobacter</taxon>
    </lineage>
</organism>